<evidence type="ECO:0000313" key="2">
    <source>
        <dbReference type="EMBL" id="MDD7915152.1"/>
    </source>
</evidence>
<dbReference type="EMBL" id="JAOSLC020000003">
    <property type="protein sequence ID" value="MDD7915152.1"/>
    <property type="molecule type" value="Genomic_DNA"/>
</dbReference>
<reference evidence="2" key="1">
    <citation type="submission" date="2023-02" db="EMBL/GenBank/DDBJ databases">
        <title>Polaribacter ponticola sp. nov., isolated from seawater.</title>
        <authorList>
            <person name="Baek J.H."/>
            <person name="Kim J.M."/>
            <person name="Choi D.G."/>
            <person name="Jeon C.O."/>
        </authorList>
    </citation>
    <scope>NUCLEOTIDE SEQUENCE</scope>
    <source>
        <strain evidence="2">MSW5</strain>
    </source>
</reference>
<keyword evidence="3" id="KW-1185">Reference proteome</keyword>
<dbReference type="Pfam" id="PF13630">
    <property type="entry name" value="SdpI"/>
    <property type="match status" value="1"/>
</dbReference>
<dbReference type="Proteomes" id="UP001151478">
    <property type="component" value="Unassembled WGS sequence"/>
</dbReference>
<keyword evidence="1" id="KW-0812">Transmembrane</keyword>
<dbReference type="RefSeq" id="WP_274270447.1">
    <property type="nucleotide sequence ID" value="NZ_JAOSLC020000003.1"/>
</dbReference>
<feature type="transmembrane region" description="Helical" evidence="1">
    <location>
        <begin position="81"/>
        <end position="97"/>
    </location>
</feature>
<dbReference type="InterPro" id="IPR025962">
    <property type="entry name" value="SdpI/YhfL"/>
</dbReference>
<organism evidence="2 3">
    <name type="scientific">Polaribacter ponticola</name>
    <dbReference type="NCBI Taxonomy" id="2978475"/>
    <lineage>
        <taxon>Bacteria</taxon>
        <taxon>Pseudomonadati</taxon>
        <taxon>Bacteroidota</taxon>
        <taxon>Flavobacteriia</taxon>
        <taxon>Flavobacteriales</taxon>
        <taxon>Flavobacteriaceae</taxon>
    </lineage>
</organism>
<gene>
    <name evidence="2" type="ORF">N5A56_012345</name>
</gene>
<feature type="transmembrane region" description="Helical" evidence="1">
    <location>
        <begin position="58"/>
        <end position="75"/>
    </location>
</feature>
<keyword evidence="1" id="KW-1133">Transmembrane helix</keyword>
<evidence type="ECO:0000313" key="3">
    <source>
        <dbReference type="Proteomes" id="UP001151478"/>
    </source>
</evidence>
<protein>
    <submittedName>
        <fullName evidence="2">SdpI family protein</fullName>
    </submittedName>
</protein>
<accession>A0ABT5SCZ3</accession>
<comment type="caution">
    <text evidence="2">The sequence shown here is derived from an EMBL/GenBank/DDBJ whole genome shotgun (WGS) entry which is preliminary data.</text>
</comment>
<evidence type="ECO:0000256" key="1">
    <source>
        <dbReference type="SAM" id="Phobius"/>
    </source>
</evidence>
<keyword evidence="1" id="KW-0472">Membrane</keyword>
<proteinExistence type="predicted"/>
<name>A0ABT5SCZ3_9FLAO</name>
<sequence length="118" mass="13539">MDSLIYVLTTNGLLFLLSIIFWKFPPKKINNLYGYRTFKAMQNQQIWDFANNNFNKTLLVYAGLSFLGGLVLANFSAKEITWEPMVLVMLSIIVSIIKTERALSDNFTEEGKKNNSTF</sequence>
<feature type="transmembrane region" description="Helical" evidence="1">
    <location>
        <begin position="6"/>
        <end position="24"/>
    </location>
</feature>